<feature type="transmembrane region" description="Helical" evidence="1">
    <location>
        <begin position="14"/>
        <end position="36"/>
    </location>
</feature>
<keyword evidence="1" id="KW-0812">Transmembrane</keyword>
<feature type="transmembrane region" description="Helical" evidence="1">
    <location>
        <begin position="121"/>
        <end position="141"/>
    </location>
</feature>
<evidence type="ECO:0000313" key="3">
    <source>
        <dbReference type="Proteomes" id="UP001300692"/>
    </source>
</evidence>
<keyword evidence="3" id="KW-1185">Reference proteome</keyword>
<gene>
    <name evidence="2" type="ORF">N7U62_13740</name>
</gene>
<protein>
    <recommendedName>
        <fullName evidence="4">Yip1 domain-containing protein</fullName>
    </recommendedName>
</protein>
<sequence>MMNPKLLINPFERIAGVQALVIGFVSIGLAGTLAGHNGAHFPDLIKTLYTVSNGPFVPVAEIGAAAIALFLLSSVMAFIFKANFRIIDLLGTVSLSRAPYVLLALGGYLGATGMPYELWQAIVLPLIIICLAWSMILLYHAIRISANLKGKHLWITFAVTTISTELLMLLFMKKIYLIIL</sequence>
<feature type="transmembrane region" description="Helical" evidence="1">
    <location>
        <begin position="56"/>
        <end position="80"/>
    </location>
</feature>
<feature type="transmembrane region" description="Helical" evidence="1">
    <location>
        <begin position="87"/>
        <end position="109"/>
    </location>
</feature>
<reference evidence="2 3" key="1">
    <citation type="submission" date="2022-10" db="EMBL/GenBank/DDBJ databases">
        <title>Comparative genomics and taxonomic characterization of three novel marine species of genus Reichenbachiella exhibiting antioxidant and polysaccharide degradation activities.</title>
        <authorList>
            <person name="Muhammad N."/>
            <person name="Lee Y.-J."/>
            <person name="Ko J."/>
            <person name="Kim S.-G."/>
        </authorList>
    </citation>
    <scope>NUCLEOTIDE SEQUENCE [LARGE SCALE GENOMIC DNA]</scope>
    <source>
        <strain evidence="2 3">ABR2-5</strain>
    </source>
</reference>
<evidence type="ECO:0000313" key="2">
    <source>
        <dbReference type="EMBL" id="MCV9387739.1"/>
    </source>
</evidence>
<comment type="caution">
    <text evidence="2">The sequence shown here is derived from an EMBL/GenBank/DDBJ whole genome shotgun (WGS) entry which is preliminary data.</text>
</comment>
<dbReference type="EMBL" id="JAOYOD010000001">
    <property type="protein sequence ID" value="MCV9387739.1"/>
    <property type="molecule type" value="Genomic_DNA"/>
</dbReference>
<proteinExistence type="predicted"/>
<organism evidence="2 3">
    <name type="scientific">Reichenbachiella ulvae</name>
    <dbReference type="NCBI Taxonomy" id="2980104"/>
    <lineage>
        <taxon>Bacteria</taxon>
        <taxon>Pseudomonadati</taxon>
        <taxon>Bacteroidota</taxon>
        <taxon>Cytophagia</taxon>
        <taxon>Cytophagales</taxon>
        <taxon>Reichenbachiellaceae</taxon>
        <taxon>Reichenbachiella</taxon>
    </lineage>
</organism>
<feature type="transmembrane region" description="Helical" evidence="1">
    <location>
        <begin position="153"/>
        <end position="172"/>
    </location>
</feature>
<keyword evidence="1" id="KW-0472">Membrane</keyword>
<accession>A0ABT3CW18</accession>
<dbReference type="Proteomes" id="UP001300692">
    <property type="component" value="Unassembled WGS sequence"/>
</dbReference>
<name>A0ABT3CW18_9BACT</name>
<dbReference type="RefSeq" id="WP_264138559.1">
    <property type="nucleotide sequence ID" value="NZ_JAOYOD010000001.1"/>
</dbReference>
<evidence type="ECO:0008006" key="4">
    <source>
        <dbReference type="Google" id="ProtNLM"/>
    </source>
</evidence>
<keyword evidence="1" id="KW-1133">Transmembrane helix</keyword>
<evidence type="ECO:0000256" key="1">
    <source>
        <dbReference type="SAM" id="Phobius"/>
    </source>
</evidence>